<gene>
    <name evidence="2" type="ORF">HAX54_020678</name>
</gene>
<feature type="compositionally biased region" description="Basic residues" evidence="1">
    <location>
        <begin position="96"/>
        <end position="106"/>
    </location>
</feature>
<evidence type="ECO:0000256" key="1">
    <source>
        <dbReference type="SAM" id="MobiDB-lite"/>
    </source>
</evidence>
<comment type="caution">
    <text evidence="2">The sequence shown here is derived from an EMBL/GenBank/DDBJ whole genome shotgun (WGS) entry which is preliminary data.</text>
</comment>
<feature type="region of interest" description="Disordered" evidence="1">
    <location>
        <begin position="65"/>
        <end position="106"/>
    </location>
</feature>
<protein>
    <submittedName>
        <fullName evidence="2">Uncharacterized protein</fullName>
    </submittedName>
</protein>
<proteinExistence type="predicted"/>
<keyword evidence="3" id="KW-1185">Reference proteome</keyword>
<evidence type="ECO:0000313" key="2">
    <source>
        <dbReference type="EMBL" id="MCD9561516.1"/>
    </source>
</evidence>
<dbReference type="EMBL" id="JACEIK010002491">
    <property type="protein sequence ID" value="MCD9561516.1"/>
    <property type="molecule type" value="Genomic_DNA"/>
</dbReference>
<dbReference type="Proteomes" id="UP000823775">
    <property type="component" value="Unassembled WGS sequence"/>
</dbReference>
<accession>A0ABS8UTP0</accession>
<organism evidence="2 3">
    <name type="scientific">Datura stramonium</name>
    <name type="common">Jimsonweed</name>
    <name type="synonym">Common thornapple</name>
    <dbReference type="NCBI Taxonomy" id="4076"/>
    <lineage>
        <taxon>Eukaryota</taxon>
        <taxon>Viridiplantae</taxon>
        <taxon>Streptophyta</taxon>
        <taxon>Embryophyta</taxon>
        <taxon>Tracheophyta</taxon>
        <taxon>Spermatophyta</taxon>
        <taxon>Magnoliopsida</taxon>
        <taxon>eudicotyledons</taxon>
        <taxon>Gunneridae</taxon>
        <taxon>Pentapetalae</taxon>
        <taxon>asterids</taxon>
        <taxon>lamiids</taxon>
        <taxon>Solanales</taxon>
        <taxon>Solanaceae</taxon>
        <taxon>Solanoideae</taxon>
        <taxon>Datureae</taxon>
        <taxon>Datura</taxon>
    </lineage>
</organism>
<reference evidence="2 3" key="1">
    <citation type="journal article" date="2021" name="BMC Genomics">
        <title>Datura genome reveals duplications of psychoactive alkaloid biosynthetic genes and high mutation rate following tissue culture.</title>
        <authorList>
            <person name="Rajewski A."/>
            <person name="Carter-House D."/>
            <person name="Stajich J."/>
            <person name="Litt A."/>
        </authorList>
    </citation>
    <scope>NUCLEOTIDE SEQUENCE [LARGE SCALE GENOMIC DNA]</scope>
    <source>
        <strain evidence="2">AR-01</strain>
    </source>
</reference>
<evidence type="ECO:0000313" key="3">
    <source>
        <dbReference type="Proteomes" id="UP000823775"/>
    </source>
</evidence>
<sequence>MLKVVRTRSDKAEIRKESTKGRFDTALRGAHPNGSPAVLFFYTPCGGQMPQVRIRQANDGLQILDDYTGKQKKKKDTELPEPTRQARPTLLTRWSINRRHPALNRQ</sequence>
<name>A0ABS8UTP0_DATST</name>